<dbReference type="Pfam" id="PF20173">
    <property type="entry name" value="ZnF_RZ-type"/>
    <property type="match status" value="1"/>
</dbReference>
<dbReference type="PANTHER" id="PTHR22605:SF1">
    <property type="entry name" value="RZ-TYPE DOMAIN-CONTAINING PROTEIN"/>
    <property type="match status" value="1"/>
</dbReference>
<keyword evidence="4" id="KW-0863">Zinc-finger</keyword>
<dbReference type="InterPro" id="IPR029063">
    <property type="entry name" value="SAM-dependent_MTases_sf"/>
</dbReference>
<dbReference type="PANTHER" id="PTHR22605">
    <property type="entry name" value="RZ-TYPE DOMAIN-CONTAINING PROTEIN"/>
    <property type="match status" value="1"/>
</dbReference>
<accession>A0A1Q9DXG4</accession>
<dbReference type="PROSITE" id="PS51981">
    <property type="entry name" value="ZF_RZ"/>
    <property type="match status" value="1"/>
</dbReference>
<feature type="domain" description="RZ-type" evidence="8">
    <location>
        <begin position="3413"/>
        <end position="3487"/>
    </location>
</feature>
<dbReference type="SUPFAM" id="SSF52540">
    <property type="entry name" value="P-loop containing nucleoside triphosphate hydrolases"/>
    <property type="match status" value="2"/>
</dbReference>
<dbReference type="InterPro" id="IPR027417">
    <property type="entry name" value="P-loop_NTPase"/>
</dbReference>
<dbReference type="EMBL" id="LSRX01000347">
    <property type="protein sequence ID" value="OLP99873.1"/>
    <property type="molecule type" value="Genomic_DNA"/>
</dbReference>
<dbReference type="Proteomes" id="UP000186817">
    <property type="component" value="Unassembled WGS sequence"/>
</dbReference>
<evidence type="ECO:0000256" key="5">
    <source>
        <dbReference type="ARBA" id="ARBA00022833"/>
    </source>
</evidence>
<proteinExistence type="predicted"/>
<dbReference type="Gene3D" id="3.40.50.300">
    <property type="entry name" value="P-loop containing nucleotide triphosphate hydrolases"/>
    <property type="match status" value="1"/>
</dbReference>
<feature type="region of interest" description="Disordered" evidence="7">
    <location>
        <begin position="444"/>
        <end position="469"/>
    </location>
</feature>
<dbReference type="GO" id="GO:0004842">
    <property type="term" value="F:ubiquitin-protein transferase activity"/>
    <property type="evidence" value="ECO:0007669"/>
    <property type="project" value="InterPro"/>
</dbReference>
<keyword evidence="10" id="KW-1185">Reference proteome</keyword>
<dbReference type="SUPFAM" id="SSF53335">
    <property type="entry name" value="S-adenosyl-L-methionine-dependent methyltransferases"/>
    <property type="match status" value="1"/>
</dbReference>
<evidence type="ECO:0000256" key="6">
    <source>
        <dbReference type="ARBA" id="ARBA00022859"/>
    </source>
</evidence>
<dbReference type="InterPro" id="IPR031248">
    <property type="entry name" value="RNF213"/>
</dbReference>
<keyword evidence="5" id="KW-0862">Zinc</keyword>
<dbReference type="GO" id="GO:0008270">
    <property type="term" value="F:zinc ion binding"/>
    <property type="evidence" value="ECO:0007669"/>
    <property type="project" value="UniProtKB-KW"/>
</dbReference>
<keyword evidence="3" id="KW-0479">Metal-binding</keyword>
<dbReference type="Pfam" id="PF07728">
    <property type="entry name" value="AAA_5"/>
    <property type="match status" value="1"/>
</dbReference>
<dbReference type="OrthoDB" id="435221at2759"/>
<dbReference type="SMART" id="SM00382">
    <property type="entry name" value="AAA"/>
    <property type="match status" value="2"/>
</dbReference>
<reference evidence="9 10" key="1">
    <citation type="submission" date="2016-02" db="EMBL/GenBank/DDBJ databases">
        <title>Genome analysis of coral dinoflagellate symbionts highlights evolutionary adaptations to a symbiotic lifestyle.</title>
        <authorList>
            <person name="Aranda M."/>
            <person name="Li Y."/>
            <person name="Liew Y.J."/>
            <person name="Baumgarten S."/>
            <person name="Simakov O."/>
            <person name="Wilson M."/>
            <person name="Piel J."/>
            <person name="Ashoor H."/>
            <person name="Bougouffa S."/>
            <person name="Bajic V.B."/>
            <person name="Ryu T."/>
            <person name="Ravasi T."/>
            <person name="Bayer T."/>
            <person name="Micklem G."/>
            <person name="Kim H."/>
            <person name="Bhak J."/>
            <person name="Lajeunesse T.C."/>
            <person name="Voolstra C.R."/>
        </authorList>
    </citation>
    <scope>NUCLEOTIDE SEQUENCE [LARGE SCALE GENOMIC DNA]</scope>
    <source>
        <strain evidence="9 10">CCMP2467</strain>
    </source>
</reference>
<organism evidence="9 10">
    <name type="scientific">Symbiodinium microadriaticum</name>
    <name type="common">Dinoflagellate</name>
    <name type="synonym">Zooxanthella microadriatica</name>
    <dbReference type="NCBI Taxonomy" id="2951"/>
    <lineage>
        <taxon>Eukaryota</taxon>
        <taxon>Sar</taxon>
        <taxon>Alveolata</taxon>
        <taxon>Dinophyceae</taxon>
        <taxon>Suessiales</taxon>
        <taxon>Symbiodiniaceae</taxon>
        <taxon>Symbiodinium</taxon>
    </lineage>
</organism>
<dbReference type="GO" id="GO:0005524">
    <property type="term" value="F:ATP binding"/>
    <property type="evidence" value="ECO:0007669"/>
    <property type="project" value="InterPro"/>
</dbReference>
<name>A0A1Q9DXG4_SYMMI</name>
<dbReference type="Gene3D" id="3.40.50.150">
    <property type="entry name" value="Vaccinia Virus protein VP39"/>
    <property type="match status" value="1"/>
</dbReference>
<dbReference type="GO" id="GO:0070042">
    <property type="term" value="F:rRNA (uridine-N3-)-methyltransferase activity"/>
    <property type="evidence" value="ECO:0007669"/>
    <property type="project" value="InterPro"/>
</dbReference>
<dbReference type="InterPro" id="IPR011704">
    <property type="entry name" value="ATPase_dyneun-rel_AAA"/>
</dbReference>
<dbReference type="GO" id="GO:0016887">
    <property type="term" value="F:ATP hydrolysis activity"/>
    <property type="evidence" value="ECO:0007669"/>
    <property type="project" value="InterPro"/>
</dbReference>
<dbReference type="GO" id="GO:0070475">
    <property type="term" value="P:rRNA base methylation"/>
    <property type="evidence" value="ECO:0007669"/>
    <property type="project" value="InterPro"/>
</dbReference>
<comment type="subcellular location">
    <subcellularLocation>
        <location evidence="1">Cytoplasm</location>
    </subcellularLocation>
</comment>
<evidence type="ECO:0000256" key="4">
    <source>
        <dbReference type="ARBA" id="ARBA00022771"/>
    </source>
</evidence>
<sequence>MMLHSLLGSRSLEKYLQLAMKNARSNGAKRVTFHQLCQIFSEEALFNFAVSEASWSAAGTPRERFEAPLRGFFAETGTRKPRSFCSEQPGSSGRNAFGRRSLLALSEKEAAGLAREYVECRAERTHASFETCLPEASEKTRKLLAALVAGTELLNALQEWALKDPLSLISAAAEDIFDAVGEVGLLGVLPGLHPAGVSEEIAQHWVKKFSEAASGIMADDDIFLRTVKLCLHTLSGEGRRHAEAALQALLSAATAGPDPLLLLEPISAPWRLLLQAWEDLGDGLRGHPLLHQTMASLQEWLQAVVAGRITLQRAEEVLNMRSSLVELLLLYKDLHAASGASEPAGTAEVAAQALQDMVSQYADRASAAYAFLSFCRKCELRGAAELDAKGQDLLKHDRVKPVWRLAELNQGRWWFCKHEAIQSLPDCAMFVRYVRDWVATRHPSWSGERQRDPEEDKEPENEAADTMQEADEQMLEQEIVTGGYEACRGIVRHLDGLLKEFKCICKSIAETKPERIVLTRLRAVLPLGEAIEVREWLQKAAEARSSGRNTLSKKQTPKVSGQSFSEGLLHSVEKCFQLGSAKADLKALCAASKLLRVCEPSWEQMAERLELMERAIDESRPPALDSILQSGFYEVHSRTVSAVAEQVQSAEDHILLQLREGGTDDIVRALADANELYAFLHPLLKEDLMPLQDAVEEHSDELIRADTIFALLDMQRFFRLLVDRAARIPSNLVSAINRHRDFVWAIKETHRELKGDVDDIGGKLRVCSQHCHGLSNLYKNLSSREEMAGEKIKHASREGVYRLRCRADGVEIVLTYATFFDGRHQQVSFSENELRDLKARALLRSERHDEFVQQVDVLLRARDVLDTLRQQGYPWVRSSEYDARNPGALAQLKALQTKIEGKLQDWQDSLKKARETFPKLSFVYSQQQFWILSDFLLHTQQALSARDQHMILSILGFIQGRPLSFAEQRQVLRLRGGMSLQLTSESNLGAWFASLGQRLDQVIAVAGPPKRAAVDVGPMETGLRSVVQPGVARTVLARRGEDVLPLALSFYGGVDRLPQASQMLFCEDGMAWPQLDAFLARCKHMGGLHCLVQVQRLSYSMQHKLVDRIKSGWLGSSFRLVILAMAEDDTQVHTLREIPPQSAHSLSPEGVEDFVRKLAPSLMVVTSEEAGCGKTETIRQRAFAQQKLPVTIPLSGPLDVAELVRRLLEVDWKPFHCLHLDIGPTLQPAMLSDILTQLSLWGVVQAAQADGSLCVLPCSTTFVELANLSTRLLQDLPFCRLVPPKRVRFEMRAFQVSENPRSPVQAVCCMLDALDRGTLNSRAPKIGVTALSEARCQDLLQAYVVRRMQHASVSYTLMLALLRVLAVQLVSFSHSAYFDCKMLKELGLRESLRSHLVEQALEACASFMARSVAASKVRQRSQHGPVDAAAHCAEALQGMSRWSDTKPFLLFNRFDRQTLSLVYREEKEVAQAVVELFQSQQTPQNPLDRGARPRNGLPNYSRMSTEELEERLGRMVLPLGSQLGKAAEGSSYVVSPDNFVKMVWIALRVESKVPVVIMGETGCGKTSLIRHLARLLSVDFRCLNIHAGTSSREIVHFLRLCAQQSSDEKPVWAFLDEVNTCEHMGLITEVLCHHRALGESLPDSLTLLAACNPYRKKPELSGHEQAAQQALTLSDSSQRRSHSELVYSVQELPEALYDYLYDFGFLGEPEEESYVRSMVNQKFHTLPQYLAYWPGCLTELIVASQRFTAQNQPACLLSLRDVKRCVELVYWFKDHLKYRTEARRWDGARNAAATSDVNSEMFLRAVLNGLAVSYHCRLPTRKLRFDYRRLIAEILAERRVQLPQKGGWTRNGWTPWEPESVVNWLLKNEMHQYMERMRLPGMTAVNEALLENVFVMMVCILNRIPVFVVGKPGNSKSLALRIINANLRGPDSEDELWRRHPRLYVISYQGSEVSTSEGITKVFEKAKRYRESRAKDALILVHFDEIGLAEASPNNPLKVLHAHLEPGYPKDRPDYAVVGLSNFPLDAAKMNRGITLVRPPPPTTDLQKTMQTLCKGLTDKLDLENLAKAYYQYYEEQPVQDYHGLRDFYFFVKALAKKWPKDHKTRQFTIFRAAFRNFCGLPEEVLPHSEYAKNTPCLFVQAQWRCLGLEQWMSKKTVNVLDLVEENLSDKLCARHLLLVCSGGTETAIGLVQTAASRAGRQIQIMVGSTFPEDRSDHYAFSLLKRITLSMEKGDVLVMRGLDVVHGSLYDMLNMSYTTMGGKQLCRIALGDADMLTEVHESFRCVVLQEKTQLDKLDAAFLNRFEKHCVGIEAGMSEEVPLKTVQMLRHQVNLAAMPRVEEVFVGWGPETAASLVAQVSAEAGSDCDNPLQLLRHCWLRLASVATTDGMLRATELSELAGRYPKWAQEWREHVFTQPQSLPEWIKANGWQHRVEPETPPTGRFAVMITMSPLHINLTELLKEQVPGMACVAVDALTSELDLEKKLQEFSATALPSASLLLLQCRANSPHVELVRHRVYSQLPGDRRALLLLHGDRKVLAPSDSRSTSRQLGLSVRLNFQSGWAQVFLEQLVAKDDAVDIPKCVNLSLESLLDDAGPLHFERVLKSVLTECFWYIKYPPTKEAAEHVKEVSELVLGDPGLLAEVLGEGFQHYPKPKSQIGGTPENDLPGGHAHAVVPAREAVVAQGHHEHAAPTGPGVEIREASTRSVTNRGHASFADCIEAYIRHQIRRPAAMWIQQLENLCALKTLKFYQGECDLRNAWFEICDQVVSLQGVAPPQKSECYPYRQHLQSLHVPFAAYFAEKLDGFRAIFFEHQLHKMDPGNPALRDFRLAMEAAIPDQWMELLRQHRQAYVKDLAVLKLTAVPLPQTEQLRILQPIFQEQSAFEDWGVPEIHQFLWCHQGSLQAVLRQLAAVPSQLRDLEGFMASMIGQERHLVTSDMTTLMHLVTDHACSALHPCAAALNTTNTGWLPNARRVLAAARNALDCSSQQSATQPVSVSALSIMVEVSQRLETDVTEFWRSVLLETPIKRPIALQQLVERLLQGAQAHMDQSSLQHLQLSTYQQLIPHGASDAIVKSLTSGVPVVASALQLRSLVRGACKENSRCLLEALRSASPASRSTPSTALQTLQDLACSAGPGGPLNAVLCIEIEEFGLPWLHLDAANSGGEVVGLPTAVLLAAEILRSFERSKFGLQHVVAAAVLRAAATQAASLLSSESPVAWDGLDHALVHARAGNVATTVELCSPVPWLKESLPVPGDMPQLAGHLPAFLGGFCPEAVESAQVIERALQLRQTSDLAAIAEKADAGIWRFGFFAASSNLLCSDPGPDRELREQGRRWLASQPELRSLPALMRCHLEGLPAPLRQGLQARDLAEQLPLLTSLHMAAAISAAPISGLSHPLKLAADGVAGMFLPAMPDDEEQVILQALNEGYANARFHGHTRYECQCGYRFIVADCGQAVQESTCPQCRRRIGGFEYARHGNRRVDASPVVTPATLQSKQGYFPHPASRERSLSVRSISPLSFRALHFLLHSSFFTKLWDTSAWAVQNVAGILEHLRADWDVLTQILGACPAGFLMDVSGKLMFTSRSTVQTVMTQKERLQWERHFAEVIIEPCVDNVQRAEFDAQLSWDRVAGHAEETLPLLLLDRLPPLSARATTDEQGGSAEASQAHRLAPRGCKCLELGAGNFTFALSLARARGPEGLTASTLEPIDVVKARYSRLDDRLLAEIADLEALGVRLLAGVDGTILQNTEVGAQKFDVIIFNFPHGGTFDDTASKISCSDHGALIDGLFGGVKSSLTPDGYFCMTLLKSQYTRWHIQQRANNQGFRLVSDETFDRNSFPEYRPVWGDDRDFTRPSQPWQIYSGEEPKIYRFQPKGRRTAAASSANHPSNTPKPVERALAAVLGTVCDEAPLFCCRMLRLAEKPSLPKLEREFQSKAALSERYPLLAAWLQARQDLQLANNLAAVQDWLRFVQNHFGFKVARPEARMTVYEALQKLEDDRGHNIGQIPETQGTLTTAARGRQLFDRFCTAWAKCRDAGCMQRHGCKSLTPVGPMSAKSPLSLSCADETTEEGSYVLALVNDLAVRQNTFVETCLEVASQRDGPSARRVRSVTEYWFHQGRVSLPVVKMQDLDPLHLVHGGHLGLSEQLPLAGSAGALAAWETNGFSPADIERPDLLVSGSTCVFDWELLEQQLAEKVLQKAVHLDTSIDPFPFSGEAFLHGYGFLEEALAQVAQEPSPEEPRQFLLDSGSALNLLCSLQAAIASVRRLSPQPELAVSDFCARWLHETHLHHLTSQLECRGLLVKHLVHLFEVVELYAADEALQQHSLPKPYCAELSTLLPQMKVWDGDAAGVVLDVLRRVVMRFLLHGRTWDAEEEVNAFVEYAMRKIPELDFQSVSGLFDGMKLKHINAAIEHARQLMPKPHSEQ</sequence>
<dbReference type="GO" id="GO:0002376">
    <property type="term" value="P:immune system process"/>
    <property type="evidence" value="ECO:0007669"/>
    <property type="project" value="UniProtKB-KW"/>
</dbReference>
<keyword evidence="2" id="KW-0963">Cytoplasm</keyword>
<evidence type="ECO:0000313" key="9">
    <source>
        <dbReference type="EMBL" id="OLP99873.1"/>
    </source>
</evidence>
<evidence type="ECO:0000256" key="7">
    <source>
        <dbReference type="SAM" id="MobiDB-lite"/>
    </source>
</evidence>
<evidence type="ECO:0000256" key="1">
    <source>
        <dbReference type="ARBA" id="ARBA00004496"/>
    </source>
</evidence>
<dbReference type="GO" id="GO:0005737">
    <property type="term" value="C:cytoplasm"/>
    <property type="evidence" value="ECO:0007669"/>
    <property type="project" value="UniProtKB-SubCell"/>
</dbReference>
<dbReference type="InterPro" id="IPR019446">
    <property type="entry name" value="BMT5-like"/>
</dbReference>
<evidence type="ECO:0000259" key="8">
    <source>
        <dbReference type="PROSITE" id="PS51981"/>
    </source>
</evidence>
<dbReference type="InterPro" id="IPR046439">
    <property type="entry name" value="ZF_RZ_dom"/>
</dbReference>
<dbReference type="Pfam" id="PF10354">
    <property type="entry name" value="BMT5-like"/>
    <property type="match status" value="1"/>
</dbReference>
<keyword evidence="6" id="KW-0391">Immunity</keyword>
<evidence type="ECO:0000313" key="10">
    <source>
        <dbReference type="Proteomes" id="UP000186817"/>
    </source>
</evidence>
<feature type="compositionally biased region" description="Acidic residues" evidence="7">
    <location>
        <begin position="455"/>
        <end position="469"/>
    </location>
</feature>
<comment type="caution">
    <text evidence="9">The sequence shown here is derived from an EMBL/GenBank/DDBJ whole genome shotgun (WGS) entry which is preliminary data.</text>
</comment>
<evidence type="ECO:0000256" key="2">
    <source>
        <dbReference type="ARBA" id="ARBA00022490"/>
    </source>
</evidence>
<evidence type="ECO:0000256" key="3">
    <source>
        <dbReference type="ARBA" id="ARBA00022723"/>
    </source>
</evidence>
<gene>
    <name evidence="9" type="primary">RNF213</name>
    <name evidence="9" type="ORF">AK812_SmicGene17507</name>
</gene>
<protein>
    <submittedName>
        <fullName evidence="9">E3 ubiquitin-protein ligase</fullName>
    </submittedName>
</protein>
<dbReference type="InterPro" id="IPR003593">
    <property type="entry name" value="AAA+_ATPase"/>
</dbReference>